<sequence length="316" mass="34915">MPHHGHAVCQLPFCLDHPASLVHISFLGGILLLYSGDILLLDPCLILKHILAMSPFEIRVHCYTLESPSNEHHHLESPINILSSLTADPPPSHIITRARGGTRDNHVAYISISSLIVTQPFERRSYCHGIVESDSPWPSEKGDKVWLRSDVPLLVGHKGVPVYNITKGLCCEVWIDCVGWRWDKQSISSAPQARRPDPRRLILAGPARNGGVGTGIMSRDDDSAAKMQMVIISAGEGSPTRDEGKIQGGQVLRGGYRHHHQQQQTQNQIRCLTVRELEEGWEDVIGKRGTLLGSGSNNGGENVKVKRRAVVKKMLM</sequence>
<proteinExistence type="predicted"/>
<keyword evidence="3" id="KW-1185">Reference proteome</keyword>
<dbReference type="EMBL" id="JAFFHC010000001">
    <property type="protein sequence ID" value="KAK4682868.1"/>
    <property type="molecule type" value="Genomic_DNA"/>
</dbReference>
<feature type="region of interest" description="Disordered" evidence="1">
    <location>
        <begin position="188"/>
        <end position="207"/>
    </location>
</feature>
<evidence type="ECO:0000313" key="3">
    <source>
        <dbReference type="Proteomes" id="UP001323617"/>
    </source>
</evidence>
<dbReference type="RefSeq" id="XP_062806338.1">
    <property type="nucleotide sequence ID" value="XM_062943260.1"/>
</dbReference>
<name>A0ABR0ISY8_9PEZI</name>
<reference evidence="2 3" key="1">
    <citation type="journal article" date="2023" name="bioRxiv">
        <title>High-quality genome assemblies of four members of thePodospora anserinaspecies complex.</title>
        <authorList>
            <person name="Ament-Velasquez S.L."/>
            <person name="Vogan A.A."/>
            <person name="Wallerman O."/>
            <person name="Hartmann F."/>
            <person name="Gautier V."/>
            <person name="Silar P."/>
            <person name="Giraud T."/>
            <person name="Johannesson H."/>
        </authorList>
    </citation>
    <scope>NUCLEOTIDE SEQUENCE [LARGE SCALE GENOMIC DNA]</scope>
    <source>
        <strain evidence="2 3">CBS 124.78</strain>
    </source>
</reference>
<comment type="caution">
    <text evidence="2">The sequence shown here is derived from an EMBL/GenBank/DDBJ whole genome shotgun (WGS) entry which is preliminary data.</text>
</comment>
<evidence type="ECO:0008006" key="4">
    <source>
        <dbReference type="Google" id="ProtNLM"/>
    </source>
</evidence>
<gene>
    <name evidence="2" type="ORF">QC764_120005</name>
</gene>
<evidence type="ECO:0000313" key="2">
    <source>
        <dbReference type="EMBL" id="KAK4682868.1"/>
    </source>
</evidence>
<evidence type="ECO:0000256" key="1">
    <source>
        <dbReference type="SAM" id="MobiDB-lite"/>
    </source>
</evidence>
<dbReference type="Proteomes" id="UP001323617">
    <property type="component" value="Unassembled WGS sequence"/>
</dbReference>
<accession>A0ABR0ISY8</accession>
<organism evidence="2 3">
    <name type="scientific">Podospora pseudoanserina</name>
    <dbReference type="NCBI Taxonomy" id="2609844"/>
    <lineage>
        <taxon>Eukaryota</taxon>
        <taxon>Fungi</taxon>
        <taxon>Dikarya</taxon>
        <taxon>Ascomycota</taxon>
        <taxon>Pezizomycotina</taxon>
        <taxon>Sordariomycetes</taxon>
        <taxon>Sordariomycetidae</taxon>
        <taxon>Sordariales</taxon>
        <taxon>Podosporaceae</taxon>
        <taxon>Podospora</taxon>
    </lineage>
</organism>
<dbReference type="GeneID" id="87964125"/>
<protein>
    <recommendedName>
        <fullName evidence="4">Metallo-beta-lactamase domain-containing protein</fullName>
    </recommendedName>
</protein>